<keyword evidence="6" id="KW-0574">Periplasm</keyword>
<comment type="caution">
    <text evidence="14">The sequence shown here is derived from an EMBL/GenBank/DDBJ whole genome shotgun (WGS) entry which is preliminary data.</text>
</comment>
<comment type="similarity">
    <text evidence="3">In the N-terminal section; belongs to the FlgJ family.</text>
</comment>
<dbReference type="GO" id="GO:0016798">
    <property type="term" value="F:hydrolase activity, acting on glycosyl bonds"/>
    <property type="evidence" value="ECO:0007669"/>
    <property type="project" value="UniProtKB-KW"/>
</dbReference>
<keyword evidence="7" id="KW-1005">Bacterial flagellum biogenesis</keyword>
<evidence type="ECO:0000256" key="5">
    <source>
        <dbReference type="ARBA" id="ARBA00013433"/>
    </source>
</evidence>
<evidence type="ECO:0000256" key="4">
    <source>
        <dbReference type="ARBA" id="ARBA00007974"/>
    </source>
</evidence>
<evidence type="ECO:0000256" key="2">
    <source>
        <dbReference type="ARBA" id="ARBA00004418"/>
    </source>
</evidence>
<dbReference type="InterPro" id="IPR019301">
    <property type="entry name" value="Flagellar_prot_FlgJ_N"/>
</dbReference>
<protein>
    <recommendedName>
        <fullName evidence="5">Peptidoglycan hydrolase FlgJ</fullName>
    </recommendedName>
    <alternativeName>
        <fullName evidence="11">Muramidase FlgJ</fullName>
    </alternativeName>
</protein>
<evidence type="ECO:0000313" key="15">
    <source>
        <dbReference type="Proteomes" id="UP001156870"/>
    </source>
</evidence>
<feature type="region of interest" description="Disordered" evidence="12">
    <location>
        <begin position="1"/>
        <end position="29"/>
    </location>
</feature>
<dbReference type="GO" id="GO:0044780">
    <property type="term" value="P:bacterial-type flagellum assembly"/>
    <property type="evidence" value="ECO:0007669"/>
    <property type="project" value="InterPro"/>
</dbReference>
<dbReference type="InterPro" id="IPR002901">
    <property type="entry name" value="MGlyc_endo_b_GlcNAc-like_dom"/>
</dbReference>
<dbReference type="SMART" id="SM00047">
    <property type="entry name" value="LYZ2"/>
    <property type="match status" value="1"/>
</dbReference>
<keyword evidence="10" id="KW-0961">Cell wall biogenesis/degradation</keyword>
<dbReference type="EMBL" id="BSPD01000039">
    <property type="protein sequence ID" value="GLS26083.1"/>
    <property type="molecule type" value="Genomic_DNA"/>
</dbReference>
<accession>A0AA37T6V9</accession>
<dbReference type="PANTHER" id="PTHR33308:SF9">
    <property type="entry name" value="PEPTIDOGLYCAN HYDROLASE FLGJ"/>
    <property type="match status" value="1"/>
</dbReference>
<dbReference type="Gene3D" id="1.10.530.10">
    <property type="match status" value="1"/>
</dbReference>
<proteinExistence type="inferred from homology"/>
<keyword evidence="8 14" id="KW-0378">Hydrolase</keyword>
<dbReference type="Proteomes" id="UP001156870">
    <property type="component" value="Unassembled WGS sequence"/>
</dbReference>
<dbReference type="Pfam" id="PF10135">
    <property type="entry name" value="Rod-binding"/>
    <property type="match status" value="1"/>
</dbReference>
<keyword evidence="9" id="KW-0326">Glycosidase</keyword>
<dbReference type="InterPro" id="IPR013377">
    <property type="entry name" value="FlgJ"/>
</dbReference>
<keyword evidence="15" id="KW-1185">Reference proteome</keyword>
<name>A0AA37T6V9_9GAMM</name>
<evidence type="ECO:0000256" key="9">
    <source>
        <dbReference type="ARBA" id="ARBA00023295"/>
    </source>
</evidence>
<dbReference type="PANTHER" id="PTHR33308">
    <property type="entry name" value="PEPTIDOGLYCAN HYDROLASE FLGJ"/>
    <property type="match status" value="1"/>
</dbReference>
<evidence type="ECO:0000256" key="7">
    <source>
        <dbReference type="ARBA" id="ARBA00022795"/>
    </source>
</evidence>
<dbReference type="Pfam" id="PF01832">
    <property type="entry name" value="Glucosaminidase"/>
    <property type="match status" value="1"/>
</dbReference>
<dbReference type="AlphaFoldDB" id="A0AA37T6V9"/>
<comment type="function">
    <text evidence="1">Flagellum-specific muramidase which hydrolyzes the peptidoglycan layer to assemble the rod structure in the periplasmic space.</text>
</comment>
<evidence type="ECO:0000313" key="14">
    <source>
        <dbReference type="EMBL" id="GLS26083.1"/>
    </source>
</evidence>
<evidence type="ECO:0000256" key="3">
    <source>
        <dbReference type="ARBA" id="ARBA00006880"/>
    </source>
</evidence>
<evidence type="ECO:0000256" key="6">
    <source>
        <dbReference type="ARBA" id="ARBA00022764"/>
    </source>
</evidence>
<feature type="domain" description="Mannosyl-glycoprotein endo-beta-N-acetylglucosamidase-like" evidence="13">
    <location>
        <begin position="192"/>
        <end position="346"/>
    </location>
</feature>
<evidence type="ECO:0000259" key="13">
    <source>
        <dbReference type="SMART" id="SM00047"/>
    </source>
</evidence>
<evidence type="ECO:0000256" key="8">
    <source>
        <dbReference type="ARBA" id="ARBA00022801"/>
    </source>
</evidence>
<dbReference type="NCBIfam" id="TIGR02541">
    <property type="entry name" value="flagell_FlgJ"/>
    <property type="match status" value="1"/>
</dbReference>
<evidence type="ECO:0000256" key="1">
    <source>
        <dbReference type="ARBA" id="ARBA00002954"/>
    </source>
</evidence>
<dbReference type="GO" id="GO:0004040">
    <property type="term" value="F:amidase activity"/>
    <property type="evidence" value="ECO:0007669"/>
    <property type="project" value="InterPro"/>
</dbReference>
<dbReference type="Gene3D" id="2.10.70.40">
    <property type="entry name" value="peptidoglycan hydrolase"/>
    <property type="match status" value="1"/>
</dbReference>
<dbReference type="InterPro" id="IPR051056">
    <property type="entry name" value="Glycosyl_Hydrolase_73"/>
</dbReference>
<sequence length="357" mass="39598">MLSTVATQKLAMPEPQGIGATGKTTQPNSADTFTDLSSLQDIKSLGREKNPEAFKRIAQQFESYFMQEMMKTMRASVDVLAKDNPLNSSEMQFHQQMFDQQMALSLSSGKGLGLADTLAKQLMQNFDVDWAEDAEKNKEGLAINSSRESLTFQKRQPSSSIFAGSMSVEKKPIEILDVDAESINNNMPSGWKVDTSSPEAFVRSLLPLAEKLGKQIGVDSRAIVAQAALETGWGKHIIERDGQSSFNLFNIKADARWSGDRVTVNTLEFQDGVAKKTSAAFRAYTTVEESFNDYAQFLQDNPRYQMALQQGDDPEQYVKQLQSSGYATDPKYAEKIIAILERPEFSRSSLLLHSGEG</sequence>
<evidence type="ECO:0000256" key="10">
    <source>
        <dbReference type="ARBA" id="ARBA00023316"/>
    </source>
</evidence>
<organism evidence="14 15">
    <name type="scientific">Marinibactrum halimedae</name>
    <dbReference type="NCBI Taxonomy" id="1444977"/>
    <lineage>
        <taxon>Bacteria</taxon>
        <taxon>Pseudomonadati</taxon>
        <taxon>Pseudomonadota</taxon>
        <taxon>Gammaproteobacteria</taxon>
        <taxon>Cellvibrionales</taxon>
        <taxon>Cellvibrionaceae</taxon>
        <taxon>Marinibactrum</taxon>
    </lineage>
</organism>
<gene>
    <name evidence="14" type="primary">flgJ</name>
    <name evidence="14" type="ORF">GCM10007877_17980</name>
</gene>
<dbReference type="GO" id="GO:0071973">
    <property type="term" value="P:bacterial-type flagellum-dependent cell motility"/>
    <property type="evidence" value="ECO:0007669"/>
    <property type="project" value="TreeGrafter"/>
</dbReference>
<comment type="subcellular location">
    <subcellularLocation>
        <location evidence="2">Periplasm</location>
    </subcellularLocation>
</comment>
<dbReference type="GO" id="GO:0042597">
    <property type="term" value="C:periplasmic space"/>
    <property type="evidence" value="ECO:0007669"/>
    <property type="project" value="UniProtKB-SubCell"/>
</dbReference>
<comment type="similarity">
    <text evidence="4">In the C-terminal section; belongs to the glycosyl hydrolase 73 family.</text>
</comment>
<evidence type="ECO:0000256" key="11">
    <source>
        <dbReference type="ARBA" id="ARBA00030835"/>
    </source>
</evidence>
<evidence type="ECO:0000256" key="12">
    <source>
        <dbReference type="SAM" id="MobiDB-lite"/>
    </source>
</evidence>
<dbReference type="GO" id="GO:0071555">
    <property type="term" value="P:cell wall organization"/>
    <property type="evidence" value="ECO:0007669"/>
    <property type="project" value="UniProtKB-KW"/>
</dbReference>
<dbReference type="RefSeq" id="WP_232592983.1">
    <property type="nucleotide sequence ID" value="NZ_BSPD01000039.1"/>
</dbReference>
<reference evidence="14 15" key="1">
    <citation type="journal article" date="2014" name="Int. J. Syst. Evol. Microbiol.">
        <title>Complete genome sequence of Corynebacterium casei LMG S-19264T (=DSM 44701T), isolated from a smear-ripened cheese.</title>
        <authorList>
            <consortium name="US DOE Joint Genome Institute (JGI-PGF)"/>
            <person name="Walter F."/>
            <person name="Albersmeier A."/>
            <person name="Kalinowski J."/>
            <person name="Ruckert C."/>
        </authorList>
    </citation>
    <scope>NUCLEOTIDE SEQUENCE [LARGE SCALE GENOMIC DNA]</scope>
    <source>
        <strain evidence="14 15">NBRC 110095</strain>
    </source>
</reference>